<dbReference type="KEGG" id="pmf:P9303_17931"/>
<dbReference type="Proteomes" id="UP000002274">
    <property type="component" value="Chromosome"/>
</dbReference>
<reference evidence="1 2" key="1">
    <citation type="journal article" date="2007" name="PLoS Genet.">
        <title>Patterns and implications of gene gain and loss in the evolution of Prochlorococcus.</title>
        <authorList>
            <person name="Kettler G.C."/>
            <person name="Martiny A.C."/>
            <person name="Huang K."/>
            <person name="Zucker J."/>
            <person name="Coleman M.L."/>
            <person name="Rodrigue S."/>
            <person name="Chen F."/>
            <person name="Lapidus A."/>
            <person name="Ferriera S."/>
            <person name="Johnson J."/>
            <person name="Steglich C."/>
            <person name="Church G.M."/>
            <person name="Richardson P."/>
            <person name="Chisholm S.W."/>
        </authorList>
    </citation>
    <scope>NUCLEOTIDE SEQUENCE [LARGE SCALE GENOMIC DNA]</scope>
    <source>
        <strain evidence="1 2">MIT 9303</strain>
    </source>
</reference>
<name>A2CAM5_PROM3</name>
<dbReference type="HOGENOM" id="CLU_3065007_0_0_3"/>
<accession>A2CAM5</accession>
<proteinExistence type="predicted"/>
<dbReference type="AlphaFoldDB" id="A2CAM5"/>
<organism evidence="1 2">
    <name type="scientific">Prochlorococcus marinus (strain MIT 9303)</name>
    <dbReference type="NCBI Taxonomy" id="59922"/>
    <lineage>
        <taxon>Bacteria</taxon>
        <taxon>Bacillati</taxon>
        <taxon>Cyanobacteriota</taxon>
        <taxon>Cyanophyceae</taxon>
        <taxon>Synechococcales</taxon>
        <taxon>Prochlorococcaceae</taxon>
        <taxon>Prochlorococcus</taxon>
    </lineage>
</organism>
<sequence length="53" mass="6185">MSWPAERELSLSTVQTIQRGLQQHFAYHKQYDDPLIAEGKSLWIGRQPMIQNS</sequence>
<dbReference type="EMBL" id="CP000554">
    <property type="protein sequence ID" value="ABM78535.1"/>
    <property type="molecule type" value="Genomic_DNA"/>
</dbReference>
<gene>
    <name evidence="1" type="ordered locus">P9303_17931</name>
</gene>
<evidence type="ECO:0000313" key="1">
    <source>
        <dbReference type="EMBL" id="ABM78535.1"/>
    </source>
</evidence>
<evidence type="ECO:0000313" key="2">
    <source>
        <dbReference type="Proteomes" id="UP000002274"/>
    </source>
</evidence>
<protein>
    <submittedName>
        <fullName evidence="1">Uncharacterized protein</fullName>
    </submittedName>
</protein>